<proteinExistence type="predicted"/>
<keyword evidence="3" id="KW-1185">Reference proteome</keyword>
<accession>J3M7G3</accession>
<dbReference type="HOGENOM" id="CLU_2565185_0_0_1"/>
<feature type="compositionally biased region" description="Basic and acidic residues" evidence="1">
    <location>
        <begin position="55"/>
        <end position="65"/>
    </location>
</feature>
<name>J3M7G3_ORYBR</name>
<evidence type="ECO:0000313" key="2">
    <source>
        <dbReference type="EnsemblPlants" id="OB05G25370.1"/>
    </source>
</evidence>
<reference evidence="2" key="1">
    <citation type="journal article" date="2013" name="Nat. Commun.">
        <title>Whole-genome sequencing of Oryza brachyantha reveals mechanisms underlying Oryza genome evolution.</title>
        <authorList>
            <person name="Chen J."/>
            <person name="Huang Q."/>
            <person name="Gao D."/>
            <person name="Wang J."/>
            <person name="Lang Y."/>
            <person name="Liu T."/>
            <person name="Li B."/>
            <person name="Bai Z."/>
            <person name="Luis Goicoechea J."/>
            <person name="Liang C."/>
            <person name="Chen C."/>
            <person name="Zhang W."/>
            <person name="Sun S."/>
            <person name="Liao Y."/>
            <person name="Zhang X."/>
            <person name="Yang L."/>
            <person name="Song C."/>
            <person name="Wang M."/>
            <person name="Shi J."/>
            <person name="Liu G."/>
            <person name="Liu J."/>
            <person name="Zhou H."/>
            <person name="Zhou W."/>
            <person name="Yu Q."/>
            <person name="An N."/>
            <person name="Chen Y."/>
            <person name="Cai Q."/>
            <person name="Wang B."/>
            <person name="Liu B."/>
            <person name="Min J."/>
            <person name="Huang Y."/>
            <person name="Wu H."/>
            <person name="Li Z."/>
            <person name="Zhang Y."/>
            <person name="Yin Y."/>
            <person name="Song W."/>
            <person name="Jiang J."/>
            <person name="Jackson S.A."/>
            <person name="Wing R.A."/>
            <person name="Wang J."/>
            <person name="Chen M."/>
        </authorList>
    </citation>
    <scope>NUCLEOTIDE SEQUENCE [LARGE SCALE GENOMIC DNA]</scope>
    <source>
        <strain evidence="2">cv. IRGC 101232</strain>
    </source>
</reference>
<reference evidence="2" key="2">
    <citation type="submission" date="2013-04" db="UniProtKB">
        <authorList>
            <consortium name="EnsemblPlants"/>
        </authorList>
    </citation>
    <scope>IDENTIFICATION</scope>
</reference>
<feature type="region of interest" description="Disordered" evidence="1">
    <location>
        <begin position="45"/>
        <end position="82"/>
    </location>
</feature>
<dbReference type="AlphaFoldDB" id="J3M7G3"/>
<evidence type="ECO:0000313" key="3">
    <source>
        <dbReference type="Proteomes" id="UP000006038"/>
    </source>
</evidence>
<dbReference type="Gramene" id="OB05G25370.1">
    <property type="protein sequence ID" value="OB05G25370.1"/>
    <property type="gene ID" value="OB05G25370"/>
</dbReference>
<protein>
    <submittedName>
        <fullName evidence="2">Uncharacterized protein</fullName>
    </submittedName>
</protein>
<dbReference type="EnsemblPlants" id="OB05G25370.1">
    <property type="protein sequence ID" value="OB05G25370.1"/>
    <property type="gene ID" value="OB05G25370"/>
</dbReference>
<dbReference type="Proteomes" id="UP000006038">
    <property type="component" value="Chromosome 5"/>
</dbReference>
<sequence length="82" mass="8966">RKKSSLVLVLERDGEVGVGEQLERAERGDQPVEVVEVRAVEVVGDPAAAPRRRRPVDPGHERTADEAADAEDAEIERQPEAT</sequence>
<evidence type="ECO:0000256" key="1">
    <source>
        <dbReference type="SAM" id="MobiDB-lite"/>
    </source>
</evidence>
<organism evidence="2">
    <name type="scientific">Oryza brachyantha</name>
    <name type="common">malo sina</name>
    <dbReference type="NCBI Taxonomy" id="4533"/>
    <lineage>
        <taxon>Eukaryota</taxon>
        <taxon>Viridiplantae</taxon>
        <taxon>Streptophyta</taxon>
        <taxon>Embryophyta</taxon>
        <taxon>Tracheophyta</taxon>
        <taxon>Spermatophyta</taxon>
        <taxon>Magnoliopsida</taxon>
        <taxon>Liliopsida</taxon>
        <taxon>Poales</taxon>
        <taxon>Poaceae</taxon>
        <taxon>BOP clade</taxon>
        <taxon>Oryzoideae</taxon>
        <taxon>Oryzeae</taxon>
        <taxon>Oryzinae</taxon>
        <taxon>Oryza</taxon>
    </lineage>
</organism>